<evidence type="ECO:0000313" key="2">
    <source>
        <dbReference type="EMBL" id="CUX78136.1"/>
    </source>
</evidence>
<dbReference type="RefSeq" id="WP_231963761.1">
    <property type="nucleotide sequence ID" value="NZ_CP015193.1"/>
</dbReference>
<reference evidence="1 4" key="3">
    <citation type="submission" date="2016-04" db="EMBL/GenBank/DDBJ databases">
        <title>Complete genome sequence of Thermococcus chitonophagus type strain GC74.</title>
        <authorList>
            <person name="Oger P.M."/>
        </authorList>
    </citation>
    <scope>NUCLEOTIDE SEQUENCE [LARGE SCALE GENOMIC DNA]</scope>
    <source>
        <strain evidence="1 4">GC74</strain>
    </source>
</reference>
<dbReference type="KEGG" id="tch:CHITON_1357"/>
<reference evidence="2" key="2">
    <citation type="submission" date="2016-01" db="EMBL/GenBank/DDBJ databases">
        <authorList>
            <person name="Oliw E.H."/>
        </authorList>
    </citation>
    <scope>NUCLEOTIDE SEQUENCE</scope>
    <source>
        <strain evidence="2">1</strain>
    </source>
</reference>
<evidence type="ECO:0000313" key="1">
    <source>
        <dbReference type="EMBL" id="ASJ17487.1"/>
    </source>
</evidence>
<dbReference type="Proteomes" id="UP000250189">
    <property type="component" value="Chromosome"/>
</dbReference>
<dbReference type="GeneID" id="70784501"/>
<dbReference type="EMBL" id="LN999010">
    <property type="protein sequence ID" value="CUX78136.1"/>
    <property type="molecule type" value="Genomic_DNA"/>
</dbReference>
<reference evidence="3" key="1">
    <citation type="submission" date="2016-01" db="EMBL/GenBank/DDBJ databases">
        <authorList>
            <person name="Vorgias C.E."/>
        </authorList>
    </citation>
    <scope>NUCLEOTIDE SEQUENCE [LARGE SCALE GENOMIC DNA]</scope>
</reference>
<dbReference type="Proteomes" id="UP000093069">
    <property type="component" value="Chromosome I"/>
</dbReference>
<organism evidence="2 3">
    <name type="scientific">Thermococcus chitonophagus</name>
    <dbReference type="NCBI Taxonomy" id="54262"/>
    <lineage>
        <taxon>Archaea</taxon>
        <taxon>Methanobacteriati</taxon>
        <taxon>Methanobacteriota</taxon>
        <taxon>Thermococci</taxon>
        <taxon>Thermococcales</taxon>
        <taxon>Thermococcaceae</taxon>
        <taxon>Thermococcus</taxon>
    </lineage>
</organism>
<evidence type="ECO:0000313" key="3">
    <source>
        <dbReference type="Proteomes" id="UP000093069"/>
    </source>
</evidence>
<proteinExistence type="predicted"/>
<name>A0A160VU75_9EURY</name>
<dbReference type="EMBL" id="CP015193">
    <property type="protein sequence ID" value="ASJ17487.1"/>
    <property type="molecule type" value="Genomic_DNA"/>
</dbReference>
<accession>A0A160VU75</accession>
<evidence type="ECO:0000313" key="4">
    <source>
        <dbReference type="Proteomes" id="UP000250189"/>
    </source>
</evidence>
<keyword evidence="4" id="KW-1185">Reference proteome</keyword>
<protein>
    <submittedName>
        <fullName evidence="2">Uncharacterized protein</fullName>
    </submittedName>
</protein>
<sequence>MLELGNEKIVVEVGLGKEEKCQVKMTMERVGAERGIVVGRKYEIGDRIAFYPWQLFVSAL</sequence>
<dbReference type="AlphaFoldDB" id="A0A160VU75"/>
<gene>
    <name evidence="1" type="ORF">A3L04_10615</name>
    <name evidence="2" type="ORF">CHITON_1357</name>
</gene>